<keyword evidence="1" id="KW-0812">Transmembrane</keyword>
<dbReference type="Pfam" id="PF00635">
    <property type="entry name" value="Motile_Sperm"/>
    <property type="match status" value="1"/>
</dbReference>
<reference evidence="3" key="1">
    <citation type="submission" date="2020-05" db="EMBL/GenBank/DDBJ databases">
        <title>Phylogenomic resolution of chytrid fungi.</title>
        <authorList>
            <person name="Stajich J.E."/>
            <person name="Amses K."/>
            <person name="Simmons R."/>
            <person name="Seto K."/>
            <person name="Myers J."/>
            <person name="Bonds A."/>
            <person name="Quandt C.A."/>
            <person name="Barry K."/>
            <person name="Liu P."/>
            <person name="Grigoriev I."/>
            <person name="Longcore J.E."/>
            <person name="James T.Y."/>
        </authorList>
    </citation>
    <scope>NUCLEOTIDE SEQUENCE</scope>
    <source>
        <strain evidence="3">JEL0476</strain>
    </source>
</reference>
<keyword evidence="4" id="KW-1185">Reference proteome</keyword>
<dbReference type="PROSITE" id="PS50202">
    <property type="entry name" value="MSP"/>
    <property type="match status" value="1"/>
</dbReference>
<organism evidence="3 4">
    <name type="scientific">Clydaea vesicula</name>
    <dbReference type="NCBI Taxonomy" id="447962"/>
    <lineage>
        <taxon>Eukaryota</taxon>
        <taxon>Fungi</taxon>
        <taxon>Fungi incertae sedis</taxon>
        <taxon>Chytridiomycota</taxon>
        <taxon>Chytridiomycota incertae sedis</taxon>
        <taxon>Chytridiomycetes</taxon>
        <taxon>Lobulomycetales</taxon>
        <taxon>Lobulomycetaceae</taxon>
        <taxon>Clydaea</taxon>
    </lineage>
</organism>
<protein>
    <recommendedName>
        <fullName evidence="2">MSP domain-containing protein</fullName>
    </recommendedName>
</protein>
<dbReference type="InterPro" id="IPR008962">
    <property type="entry name" value="PapD-like_sf"/>
</dbReference>
<name>A0AAD5TXV1_9FUNG</name>
<dbReference type="InterPro" id="IPR013783">
    <property type="entry name" value="Ig-like_fold"/>
</dbReference>
<dbReference type="InterPro" id="IPR000535">
    <property type="entry name" value="MSP_dom"/>
</dbReference>
<gene>
    <name evidence="3" type="ORF">HK099_006934</name>
</gene>
<feature type="transmembrane region" description="Helical" evidence="1">
    <location>
        <begin position="207"/>
        <end position="228"/>
    </location>
</feature>
<dbReference type="SUPFAM" id="SSF49354">
    <property type="entry name" value="PapD-like"/>
    <property type="match status" value="1"/>
</dbReference>
<comment type="caution">
    <text evidence="3">The sequence shown here is derived from an EMBL/GenBank/DDBJ whole genome shotgun (WGS) entry which is preliminary data.</text>
</comment>
<evidence type="ECO:0000259" key="2">
    <source>
        <dbReference type="PROSITE" id="PS50202"/>
    </source>
</evidence>
<evidence type="ECO:0000313" key="3">
    <source>
        <dbReference type="EMBL" id="KAJ3214322.1"/>
    </source>
</evidence>
<keyword evidence="1" id="KW-1133">Transmembrane helix</keyword>
<evidence type="ECO:0000256" key="1">
    <source>
        <dbReference type="SAM" id="Phobius"/>
    </source>
</evidence>
<feature type="domain" description="MSP" evidence="2">
    <location>
        <begin position="7"/>
        <end position="125"/>
    </location>
</feature>
<keyword evidence="1" id="KW-0472">Membrane</keyword>
<evidence type="ECO:0000313" key="4">
    <source>
        <dbReference type="Proteomes" id="UP001211065"/>
    </source>
</evidence>
<proteinExistence type="predicted"/>
<dbReference type="Proteomes" id="UP001211065">
    <property type="component" value="Unassembled WGS sequence"/>
</dbReference>
<dbReference type="AlphaFoldDB" id="A0AAD5TXV1"/>
<dbReference type="EMBL" id="JADGJW010000632">
    <property type="protein sequence ID" value="KAJ3214322.1"/>
    <property type="molecule type" value="Genomic_DNA"/>
</dbReference>
<dbReference type="Gene3D" id="2.60.40.10">
    <property type="entry name" value="Immunoglobulins"/>
    <property type="match status" value="1"/>
</dbReference>
<sequence length="242" mass="27594">MDKQLQLIKLNPPHFYFSTNSKYKMSGTTLLGKITVQSNSANPIGYKFKTNAPARYSVKPVLGVLEPHCSINILVRTEGNINATDRFLIQTVSLTSDESLIINSNTWKQLDRSRLYENFIDCKIDLNNNFNKSNSSSPSDKPIPNIYALGSPRSTTKSTASLLKTPSGTPQKSNFNNKNFTNNNFQKQELLHNKNLKFYERNFIQKFSINEIIIFSLLFFITGIFFPYQKLLFFNDSLHAAN</sequence>
<accession>A0AAD5TXV1</accession>